<accession>A0A7R9F8Z7</accession>
<dbReference type="AlphaFoldDB" id="A0A7R9F8Z7"/>
<organism evidence="2">
    <name type="scientific">Timema bartmani</name>
    <dbReference type="NCBI Taxonomy" id="61472"/>
    <lineage>
        <taxon>Eukaryota</taxon>
        <taxon>Metazoa</taxon>
        <taxon>Ecdysozoa</taxon>
        <taxon>Arthropoda</taxon>
        <taxon>Hexapoda</taxon>
        <taxon>Insecta</taxon>
        <taxon>Pterygota</taxon>
        <taxon>Neoptera</taxon>
        <taxon>Polyneoptera</taxon>
        <taxon>Phasmatodea</taxon>
        <taxon>Timematodea</taxon>
        <taxon>Timematoidea</taxon>
        <taxon>Timematidae</taxon>
        <taxon>Timema</taxon>
    </lineage>
</organism>
<proteinExistence type="predicted"/>
<evidence type="ECO:0000256" key="1">
    <source>
        <dbReference type="SAM" id="MobiDB-lite"/>
    </source>
</evidence>
<sequence length="222" mass="24552">MFDLQLVVIWQSTNIRNIIGLGARAAFGPGKQGGCPGRRLEGVGYKGRRQKAIPSGRKIYLGPSLIGCAVRGRRLPNNFSELQKRSLADVPSSTSLLPESADVVIIEFCALQYQPPCDSCFHIVVTCKFVARKIILRSCEELIIGGNQHHVLLPVRAIRLSTRYASVLGIGKVEFRGSEPTFAWRETSNDEQHRVEAENEDVTTPATRPLQSMSTPTKSNRH</sequence>
<reference evidence="2" key="1">
    <citation type="submission" date="2020-11" db="EMBL/GenBank/DDBJ databases">
        <authorList>
            <person name="Tran Van P."/>
        </authorList>
    </citation>
    <scope>NUCLEOTIDE SEQUENCE</scope>
</reference>
<protein>
    <submittedName>
        <fullName evidence="2">Uncharacterized protein</fullName>
    </submittedName>
</protein>
<feature type="compositionally biased region" description="Basic and acidic residues" evidence="1">
    <location>
        <begin position="187"/>
        <end position="197"/>
    </location>
</feature>
<evidence type="ECO:0000313" key="2">
    <source>
        <dbReference type="EMBL" id="CAD7449092.1"/>
    </source>
</evidence>
<dbReference type="EMBL" id="OD571093">
    <property type="protein sequence ID" value="CAD7449092.1"/>
    <property type="molecule type" value="Genomic_DNA"/>
</dbReference>
<feature type="compositionally biased region" description="Polar residues" evidence="1">
    <location>
        <begin position="202"/>
        <end position="222"/>
    </location>
</feature>
<feature type="region of interest" description="Disordered" evidence="1">
    <location>
        <begin position="186"/>
        <end position="222"/>
    </location>
</feature>
<gene>
    <name evidence="2" type="ORF">TBIB3V08_LOCUS11371</name>
</gene>
<name>A0A7R9F8Z7_9NEOP</name>